<evidence type="ECO:0000256" key="6">
    <source>
        <dbReference type="ARBA" id="ARBA00022679"/>
    </source>
</evidence>
<evidence type="ECO:0000256" key="9">
    <source>
        <dbReference type="ARBA" id="ARBA00022840"/>
    </source>
</evidence>
<keyword evidence="4" id="KW-1003">Cell membrane</keyword>
<sequence>MFTALKISWNDTKIKINIVGKSRNCDYSSSRPKKDLNLKIFRGLLALITVTEWFGSSGTPIEDEPFYHGYMERKEAERSLTKVGEYIVRKAMIRKNESISDLIRYHQAQKVPIYGNDIILQSFVQREQWQLYHEQVALGSRLGQGEFGDVFLGSLTVGLFTKPIKVAVKTLKEGSLSSDDRITFLREANVMLKLQHKHVVRLYGVATQKEPIMIVMELAA</sequence>
<dbReference type="SUPFAM" id="SSF55550">
    <property type="entry name" value="SH2 domain"/>
    <property type="match status" value="1"/>
</dbReference>
<dbReference type="OrthoDB" id="346907at2759"/>
<evidence type="ECO:0000256" key="4">
    <source>
        <dbReference type="ARBA" id="ARBA00022475"/>
    </source>
</evidence>
<dbReference type="InterPro" id="IPR001245">
    <property type="entry name" value="Ser-Thr/Tyr_kinase_cat_dom"/>
</dbReference>
<evidence type="ECO:0000256" key="15">
    <source>
        <dbReference type="PROSITE-ProRule" id="PRU10141"/>
    </source>
</evidence>
<evidence type="ECO:0000256" key="5">
    <source>
        <dbReference type="ARBA" id="ARBA00022490"/>
    </source>
</evidence>
<evidence type="ECO:0000256" key="13">
    <source>
        <dbReference type="ARBA" id="ARBA00051245"/>
    </source>
</evidence>
<dbReference type="InterPro" id="IPR017441">
    <property type="entry name" value="Protein_kinase_ATP_BS"/>
</dbReference>
<reference evidence="18" key="1">
    <citation type="journal article" date="2014" name="Nat. Genet.">
        <title>Genome of the human hookworm Necator americanus.</title>
        <authorList>
            <person name="Tang Y.T."/>
            <person name="Gao X."/>
            <person name="Rosa B.A."/>
            <person name="Abubucker S."/>
            <person name="Hallsworth-Pepin K."/>
            <person name="Martin J."/>
            <person name="Tyagi R."/>
            <person name="Heizer E."/>
            <person name="Zhang X."/>
            <person name="Bhonagiri-Palsikar V."/>
            <person name="Minx P."/>
            <person name="Warren W.C."/>
            <person name="Wang Q."/>
            <person name="Zhan B."/>
            <person name="Hotez P.J."/>
            <person name="Sternberg P.W."/>
            <person name="Dougall A."/>
            <person name="Gaze S.T."/>
            <person name="Mulvenna J."/>
            <person name="Sotillo J."/>
            <person name="Ranganathan S."/>
            <person name="Rabelo E.M."/>
            <person name="Wilson R.K."/>
            <person name="Felgner P.L."/>
            <person name="Bethony J."/>
            <person name="Hawdon J.M."/>
            <person name="Gasser R.B."/>
            <person name="Loukas A."/>
            <person name="Mitreva M."/>
        </authorList>
    </citation>
    <scope>NUCLEOTIDE SEQUENCE [LARGE SCALE GENOMIC DNA]</scope>
</reference>
<dbReference type="InterPro" id="IPR050198">
    <property type="entry name" value="Non-receptor_tyrosine_kinases"/>
</dbReference>
<dbReference type="SUPFAM" id="SSF56112">
    <property type="entry name" value="Protein kinase-like (PK-like)"/>
    <property type="match status" value="1"/>
</dbReference>
<evidence type="ECO:0000313" key="17">
    <source>
        <dbReference type="EMBL" id="ETN84347.1"/>
    </source>
</evidence>
<dbReference type="Proteomes" id="UP000053676">
    <property type="component" value="Unassembled WGS sequence"/>
</dbReference>
<dbReference type="PANTHER" id="PTHR24418">
    <property type="entry name" value="TYROSINE-PROTEIN KINASE"/>
    <property type="match status" value="1"/>
</dbReference>
<dbReference type="GO" id="GO:0004715">
    <property type="term" value="F:non-membrane spanning protein tyrosine kinase activity"/>
    <property type="evidence" value="ECO:0007669"/>
    <property type="project" value="UniProtKB-EC"/>
</dbReference>
<dbReference type="GO" id="GO:0005737">
    <property type="term" value="C:cytoplasm"/>
    <property type="evidence" value="ECO:0007669"/>
    <property type="project" value="UniProtKB-SubCell"/>
</dbReference>
<comment type="catalytic activity">
    <reaction evidence="13">
        <text>L-tyrosyl-[protein] + ATP = O-phospho-L-tyrosyl-[protein] + ADP + H(+)</text>
        <dbReference type="Rhea" id="RHEA:10596"/>
        <dbReference type="Rhea" id="RHEA-COMP:10136"/>
        <dbReference type="Rhea" id="RHEA-COMP:20101"/>
        <dbReference type="ChEBI" id="CHEBI:15378"/>
        <dbReference type="ChEBI" id="CHEBI:30616"/>
        <dbReference type="ChEBI" id="CHEBI:46858"/>
        <dbReference type="ChEBI" id="CHEBI:61978"/>
        <dbReference type="ChEBI" id="CHEBI:456216"/>
        <dbReference type="EC" id="2.7.10.2"/>
    </reaction>
</comment>
<keyword evidence="5" id="KW-0963">Cytoplasm</keyword>
<dbReference type="OMA" id="YVERSHY"/>
<gene>
    <name evidence="17" type="ORF">NECAME_06909</name>
</gene>
<accession>W2TTH1</accession>
<dbReference type="EC" id="2.7.10.2" evidence="3"/>
<dbReference type="GO" id="GO:0005886">
    <property type="term" value="C:plasma membrane"/>
    <property type="evidence" value="ECO:0007669"/>
    <property type="project" value="UniProtKB-SubCell"/>
</dbReference>
<feature type="domain" description="Protein kinase" evidence="16">
    <location>
        <begin position="136"/>
        <end position="220"/>
    </location>
</feature>
<dbReference type="InterPro" id="IPR036860">
    <property type="entry name" value="SH2_dom_sf"/>
</dbReference>
<dbReference type="InterPro" id="IPR011009">
    <property type="entry name" value="Kinase-like_dom_sf"/>
</dbReference>
<dbReference type="EMBL" id="KI657953">
    <property type="protein sequence ID" value="ETN84347.1"/>
    <property type="molecule type" value="Genomic_DNA"/>
</dbReference>
<evidence type="ECO:0000256" key="14">
    <source>
        <dbReference type="ARBA" id="ARBA00061333"/>
    </source>
</evidence>
<keyword evidence="7 15" id="KW-0547">Nucleotide-binding</keyword>
<keyword evidence="9 15" id="KW-0067">ATP-binding</keyword>
<dbReference type="Gene3D" id="3.30.505.10">
    <property type="entry name" value="SH2 domain"/>
    <property type="match status" value="1"/>
</dbReference>
<keyword evidence="11" id="KW-0472">Membrane</keyword>
<keyword evidence="10" id="KW-0727">SH2 domain</keyword>
<dbReference type="PROSITE" id="PS50011">
    <property type="entry name" value="PROTEIN_KINASE_DOM"/>
    <property type="match status" value="1"/>
</dbReference>
<feature type="binding site" evidence="15">
    <location>
        <position position="169"/>
    </location>
    <ligand>
        <name>ATP</name>
        <dbReference type="ChEBI" id="CHEBI:30616"/>
    </ligand>
</feature>
<protein>
    <recommendedName>
        <fullName evidence="3">non-specific protein-tyrosine kinase</fullName>
        <ecNumber evidence="3">2.7.10.2</ecNumber>
    </recommendedName>
</protein>
<dbReference type="Pfam" id="PF07714">
    <property type="entry name" value="PK_Tyr_Ser-Thr"/>
    <property type="match status" value="1"/>
</dbReference>
<evidence type="ECO:0000256" key="11">
    <source>
        <dbReference type="ARBA" id="ARBA00023136"/>
    </source>
</evidence>
<dbReference type="AlphaFoldDB" id="W2TTH1"/>
<keyword evidence="8" id="KW-0418">Kinase</keyword>
<dbReference type="FunFam" id="3.30.200.20:FF:000194">
    <property type="entry name" value="protein-tyrosine kinase 2-beta isoform X1"/>
    <property type="match status" value="1"/>
</dbReference>
<dbReference type="Gene3D" id="3.30.200.20">
    <property type="entry name" value="Phosphorylase Kinase, domain 1"/>
    <property type="match status" value="1"/>
</dbReference>
<dbReference type="PROSITE" id="PS00107">
    <property type="entry name" value="PROTEIN_KINASE_ATP"/>
    <property type="match status" value="1"/>
</dbReference>
<evidence type="ECO:0000313" key="18">
    <source>
        <dbReference type="Proteomes" id="UP000053676"/>
    </source>
</evidence>
<dbReference type="InterPro" id="IPR000719">
    <property type="entry name" value="Prot_kinase_dom"/>
</dbReference>
<dbReference type="GO" id="GO:0005524">
    <property type="term" value="F:ATP binding"/>
    <property type="evidence" value="ECO:0007669"/>
    <property type="project" value="UniProtKB-UniRule"/>
</dbReference>
<proteinExistence type="inferred from homology"/>
<evidence type="ECO:0000256" key="12">
    <source>
        <dbReference type="ARBA" id="ARBA00023137"/>
    </source>
</evidence>
<evidence type="ECO:0000256" key="3">
    <source>
        <dbReference type="ARBA" id="ARBA00011903"/>
    </source>
</evidence>
<keyword evidence="18" id="KW-1185">Reference proteome</keyword>
<feature type="non-terminal residue" evidence="17">
    <location>
        <position position="220"/>
    </location>
</feature>
<dbReference type="KEGG" id="nai:NECAME_06909"/>
<evidence type="ECO:0000256" key="1">
    <source>
        <dbReference type="ARBA" id="ARBA00004202"/>
    </source>
</evidence>
<keyword evidence="12" id="KW-0829">Tyrosine-protein kinase</keyword>
<comment type="subcellular location">
    <subcellularLocation>
        <location evidence="1">Cell membrane</location>
        <topology evidence="1">Peripheral membrane protein</topology>
    </subcellularLocation>
    <subcellularLocation>
        <location evidence="2">Cytoplasm</location>
    </subcellularLocation>
</comment>
<evidence type="ECO:0000256" key="2">
    <source>
        <dbReference type="ARBA" id="ARBA00004496"/>
    </source>
</evidence>
<evidence type="ECO:0000256" key="7">
    <source>
        <dbReference type="ARBA" id="ARBA00022741"/>
    </source>
</evidence>
<dbReference type="STRING" id="51031.W2TTH1"/>
<comment type="similarity">
    <text evidence="14">Belongs to the protein kinase superfamily. Tyr protein kinase family. Fes/fps subfamily.</text>
</comment>
<organism evidence="17 18">
    <name type="scientific">Necator americanus</name>
    <name type="common">Human hookworm</name>
    <dbReference type="NCBI Taxonomy" id="51031"/>
    <lineage>
        <taxon>Eukaryota</taxon>
        <taxon>Metazoa</taxon>
        <taxon>Ecdysozoa</taxon>
        <taxon>Nematoda</taxon>
        <taxon>Chromadorea</taxon>
        <taxon>Rhabditida</taxon>
        <taxon>Rhabditina</taxon>
        <taxon>Rhabditomorpha</taxon>
        <taxon>Strongyloidea</taxon>
        <taxon>Ancylostomatidae</taxon>
        <taxon>Bunostominae</taxon>
        <taxon>Necator</taxon>
    </lineage>
</organism>
<evidence type="ECO:0000256" key="10">
    <source>
        <dbReference type="ARBA" id="ARBA00022999"/>
    </source>
</evidence>
<keyword evidence="6" id="KW-0808">Transferase</keyword>
<evidence type="ECO:0000256" key="8">
    <source>
        <dbReference type="ARBA" id="ARBA00022777"/>
    </source>
</evidence>
<name>W2TTH1_NECAM</name>
<evidence type="ECO:0000259" key="16">
    <source>
        <dbReference type="PROSITE" id="PS50011"/>
    </source>
</evidence>